<dbReference type="OrthoDB" id="9835141at2"/>
<dbReference type="Proteomes" id="UP000467305">
    <property type="component" value="Unassembled WGS sequence"/>
</dbReference>
<gene>
    <name evidence="2" type="ORF">F7018_06980</name>
</gene>
<protein>
    <submittedName>
        <fullName evidence="2">Uncharacterized protein</fullName>
    </submittedName>
</protein>
<proteinExistence type="predicted"/>
<feature type="signal peptide" evidence="1">
    <location>
        <begin position="1"/>
        <end position="25"/>
    </location>
</feature>
<dbReference type="PROSITE" id="PS51257">
    <property type="entry name" value="PROKAR_LIPOPROTEIN"/>
    <property type="match status" value="1"/>
</dbReference>
<evidence type="ECO:0000256" key="1">
    <source>
        <dbReference type="SAM" id="SignalP"/>
    </source>
</evidence>
<dbReference type="EMBL" id="WAAU01000011">
    <property type="protein sequence ID" value="KAB1158842.1"/>
    <property type="molecule type" value="Genomic_DNA"/>
</dbReference>
<keyword evidence="3" id="KW-1185">Reference proteome</keyword>
<feature type="chain" id="PRO_5029576365" evidence="1">
    <location>
        <begin position="26"/>
        <end position="265"/>
    </location>
</feature>
<dbReference type="AlphaFoldDB" id="A0A7J5AMP4"/>
<comment type="caution">
    <text evidence="2">The sequence shown here is derived from an EMBL/GenBank/DDBJ whole genome shotgun (WGS) entry which is preliminary data.</text>
</comment>
<organism evidence="2 3">
    <name type="scientific">Tenacibaculum aiptasiae</name>
    <dbReference type="NCBI Taxonomy" id="426481"/>
    <lineage>
        <taxon>Bacteria</taxon>
        <taxon>Pseudomonadati</taxon>
        <taxon>Bacteroidota</taxon>
        <taxon>Flavobacteriia</taxon>
        <taxon>Flavobacteriales</taxon>
        <taxon>Flavobacteriaceae</taxon>
        <taxon>Tenacibaculum</taxon>
    </lineage>
</organism>
<evidence type="ECO:0000313" key="3">
    <source>
        <dbReference type="Proteomes" id="UP000467305"/>
    </source>
</evidence>
<name>A0A7J5AMP4_9FLAO</name>
<evidence type="ECO:0000313" key="2">
    <source>
        <dbReference type="EMBL" id="KAB1158842.1"/>
    </source>
</evidence>
<sequence>MKHIYKISSLLICAMLLLSSCAVNDDDAITVKPVTSITAKTEAKIKRIMTTETSYDAVISFTSPVTSLSRLTYTLDGEEMFIDATQGSQNVTITVDMSDPDVHVRTIKLVDLKIINASIDSVKPEISKDLNELKIIKGENTVVFTFTWNDDSDLDCGTITKTPAVAGINLSTSTTSTTEVAVLPDNVADGEYFFAILPWTVNNNSIECYVNVLNGTTETNYTGNLVGATPGGFFGYTTVADFIKITKSTDAGTGAVTIDLEQVLF</sequence>
<keyword evidence="1" id="KW-0732">Signal</keyword>
<reference evidence="2 3" key="1">
    <citation type="submission" date="2019-09" db="EMBL/GenBank/DDBJ databases">
        <authorList>
            <person name="Cao W.R."/>
        </authorList>
    </citation>
    <scope>NUCLEOTIDE SEQUENCE [LARGE SCALE GENOMIC DNA]</scope>
    <source>
        <strain evidence="3">a4</strain>
    </source>
</reference>
<dbReference type="RefSeq" id="WP_150899325.1">
    <property type="nucleotide sequence ID" value="NZ_WAAU01000011.1"/>
</dbReference>
<accession>A0A7J5AMP4</accession>